<dbReference type="STRING" id="4072.A0A2G3A6Z8"/>
<sequence length="78" mass="8368">MPGVDSARRKVDVGISSLSHLMERLETQENSRAGSVTAVTTIVDSSHTLQRDHGNMDNHIANGLNRNSTTPVASLAQN</sequence>
<dbReference type="GO" id="GO:0004842">
    <property type="term" value="F:ubiquitin-protein transferase activity"/>
    <property type="evidence" value="ECO:0000318"/>
    <property type="project" value="GO_Central"/>
</dbReference>
<proteinExistence type="predicted"/>
<accession>A0A2G3A6Z8</accession>
<organism evidence="2 3">
    <name type="scientific">Capsicum annuum</name>
    <name type="common">Capsicum pepper</name>
    <dbReference type="NCBI Taxonomy" id="4072"/>
    <lineage>
        <taxon>Eukaryota</taxon>
        <taxon>Viridiplantae</taxon>
        <taxon>Streptophyta</taxon>
        <taxon>Embryophyta</taxon>
        <taxon>Tracheophyta</taxon>
        <taxon>Spermatophyta</taxon>
        <taxon>Magnoliopsida</taxon>
        <taxon>eudicotyledons</taxon>
        <taxon>Gunneridae</taxon>
        <taxon>Pentapetalae</taxon>
        <taxon>asterids</taxon>
        <taxon>lamiids</taxon>
        <taxon>Solanales</taxon>
        <taxon>Solanaceae</taxon>
        <taxon>Solanoideae</taxon>
        <taxon>Capsiceae</taxon>
        <taxon>Capsicum</taxon>
    </lineage>
</organism>
<name>A0A2G3A6Z8_CAPAN</name>
<protein>
    <submittedName>
        <fullName evidence="2">Uncharacterized protein</fullName>
    </submittedName>
</protein>
<dbReference type="Gramene" id="PHT90016">
    <property type="protein sequence ID" value="PHT90016"/>
    <property type="gene ID" value="T459_05129"/>
</dbReference>
<feature type="compositionally biased region" description="Polar residues" evidence="1">
    <location>
        <begin position="64"/>
        <end position="78"/>
    </location>
</feature>
<dbReference type="EMBL" id="AYRZ02000002">
    <property type="protein sequence ID" value="PHT90016.1"/>
    <property type="molecule type" value="Genomic_DNA"/>
</dbReference>
<evidence type="ECO:0000313" key="2">
    <source>
        <dbReference type="EMBL" id="PHT90016.1"/>
    </source>
</evidence>
<dbReference type="Proteomes" id="UP000222542">
    <property type="component" value="Unassembled WGS sequence"/>
</dbReference>
<evidence type="ECO:0000256" key="1">
    <source>
        <dbReference type="SAM" id="MobiDB-lite"/>
    </source>
</evidence>
<reference evidence="2 3" key="1">
    <citation type="journal article" date="2014" name="Nat. Genet.">
        <title>Genome sequence of the hot pepper provides insights into the evolution of pungency in Capsicum species.</title>
        <authorList>
            <person name="Kim S."/>
            <person name="Park M."/>
            <person name="Yeom S.I."/>
            <person name="Kim Y.M."/>
            <person name="Lee J.M."/>
            <person name="Lee H.A."/>
            <person name="Seo E."/>
            <person name="Choi J."/>
            <person name="Cheong K."/>
            <person name="Kim K.T."/>
            <person name="Jung K."/>
            <person name="Lee G.W."/>
            <person name="Oh S.K."/>
            <person name="Bae C."/>
            <person name="Kim S.B."/>
            <person name="Lee H.Y."/>
            <person name="Kim S.Y."/>
            <person name="Kim M.S."/>
            <person name="Kang B.C."/>
            <person name="Jo Y.D."/>
            <person name="Yang H.B."/>
            <person name="Jeong H.J."/>
            <person name="Kang W.H."/>
            <person name="Kwon J.K."/>
            <person name="Shin C."/>
            <person name="Lim J.Y."/>
            <person name="Park J.H."/>
            <person name="Huh J.H."/>
            <person name="Kim J.S."/>
            <person name="Kim B.D."/>
            <person name="Cohen O."/>
            <person name="Paran I."/>
            <person name="Suh M.C."/>
            <person name="Lee S.B."/>
            <person name="Kim Y.K."/>
            <person name="Shin Y."/>
            <person name="Noh S.J."/>
            <person name="Park J."/>
            <person name="Seo Y.S."/>
            <person name="Kwon S.Y."/>
            <person name="Kim H.A."/>
            <person name="Park J.M."/>
            <person name="Kim H.J."/>
            <person name="Choi S.B."/>
            <person name="Bosland P.W."/>
            <person name="Reeves G."/>
            <person name="Jo S.H."/>
            <person name="Lee B.W."/>
            <person name="Cho H.T."/>
            <person name="Choi H.S."/>
            <person name="Lee M.S."/>
            <person name="Yu Y."/>
            <person name="Do Choi Y."/>
            <person name="Park B.S."/>
            <person name="van Deynze A."/>
            <person name="Ashrafi H."/>
            <person name="Hill T."/>
            <person name="Kim W.T."/>
            <person name="Pai H.S."/>
            <person name="Ahn H.K."/>
            <person name="Yeam I."/>
            <person name="Giovannoni J.J."/>
            <person name="Rose J.K."/>
            <person name="Sorensen I."/>
            <person name="Lee S.J."/>
            <person name="Kim R.W."/>
            <person name="Choi I.Y."/>
            <person name="Choi B.S."/>
            <person name="Lim J.S."/>
            <person name="Lee Y.H."/>
            <person name="Choi D."/>
        </authorList>
    </citation>
    <scope>NUCLEOTIDE SEQUENCE [LARGE SCALE GENOMIC DNA]</scope>
    <source>
        <strain evidence="3">cv. CM334</strain>
    </source>
</reference>
<comment type="caution">
    <text evidence="2">The sequence shown here is derived from an EMBL/GenBank/DDBJ whole genome shotgun (WGS) entry which is preliminary data.</text>
</comment>
<gene>
    <name evidence="2" type="ORF">T459_05129</name>
</gene>
<feature type="region of interest" description="Disordered" evidence="1">
    <location>
        <begin position="56"/>
        <end position="78"/>
    </location>
</feature>
<dbReference type="AlphaFoldDB" id="A0A2G3A6Z8"/>
<reference evidence="2 3" key="2">
    <citation type="journal article" date="2017" name="Genome Biol.">
        <title>New reference genome sequences of hot pepper reveal the massive evolution of plant disease-resistance genes by retroduplication.</title>
        <authorList>
            <person name="Kim S."/>
            <person name="Park J."/>
            <person name="Yeom S.I."/>
            <person name="Kim Y.M."/>
            <person name="Seo E."/>
            <person name="Kim K.T."/>
            <person name="Kim M.S."/>
            <person name="Lee J.M."/>
            <person name="Cheong K."/>
            <person name="Shin H.S."/>
            <person name="Kim S.B."/>
            <person name="Han K."/>
            <person name="Lee J."/>
            <person name="Park M."/>
            <person name="Lee H.A."/>
            <person name="Lee H.Y."/>
            <person name="Lee Y."/>
            <person name="Oh S."/>
            <person name="Lee J.H."/>
            <person name="Choi E."/>
            <person name="Choi E."/>
            <person name="Lee S.E."/>
            <person name="Jeon J."/>
            <person name="Kim H."/>
            <person name="Choi G."/>
            <person name="Song H."/>
            <person name="Lee J."/>
            <person name="Lee S.C."/>
            <person name="Kwon J.K."/>
            <person name="Lee H.Y."/>
            <person name="Koo N."/>
            <person name="Hong Y."/>
            <person name="Kim R.W."/>
            <person name="Kang W.H."/>
            <person name="Huh J.H."/>
            <person name="Kang B.C."/>
            <person name="Yang T.J."/>
            <person name="Lee Y.H."/>
            <person name="Bennetzen J.L."/>
            <person name="Choi D."/>
        </authorList>
    </citation>
    <scope>NUCLEOTIDE SEQUENCE [LARGE SCALE GENOMIC DNA]</scope>
    <source>
        <strain evidence="3">cv. CM334</strain>
    </source>
</reference>
<keyword evidence="3" id="KW-1185">Reference proteome</keyword>
<evidence type="ECO:0000313" key="3">
    <source>
        <dbReference type="Proteomes" id="UP000222542"/>
    </source>
</evidence>